<keyword evidence="4" id="KW-1185">Reference proteome</keyword>
<dbReference type="EMBL" id="JAIQCJ010001083">
    <property type="protein sequence ID" value="KAJ8792737.1"/>
    <property type="molecule type" value="Genomic_DNA"/>
</dbReference>
<comment type="caution">
    <text evidence="3">The sequence shown here is derived from an EMBL/GenBank/DDBJ whole genome shotgun (WGS) entry which is preliminary data.</text>
</comment>
<dbReference type="Proteomes" id="UP001159641">
    <property type="component" value="Unassembled WGS sequence"/>
</dbReference>
<dbReference type="GO" id="GO:0034474">
    <property type="term" value="P:U2 snRNA 3'-end processing"/>
    <property type="evidence" value="ECO:0007669"/>
    <property type="project" value="InterPro"/>
</dbReference>
<accession>A0AB34HIP0</accession>
<dbReference type="InterPro" id="IPR053964">
    <property type="entry name" value="INT1_R3"/>
</dbReference>
<evidence type="ECO:0000313" key="4">
    <source>
        <dbReference type="Proteomes" id="UP001159641"/>
    </source>
</evidence>
<dbReference type="Pfam" id="PF22927">
    <property type="entry name" value="INT1_R3"/>
    <property type="match status" value="1"/>
</dbReference>
<organism evidence="3 4">
    <name type="scientific">Eschrichtius robustus</name>
    <name type="common">California gray whale</name>
    <name type="synonym">Eschrichtius gibbosus</name>
    <dbReference type="NCBI Taxonomy" id="9764"/>
    <lineage>
        <taxon>Eukaryota</taxon>
        <taxon>Metazoa</taxon>
        <taxon>Chordata</taxon>
        <taxon>Craniata</taxon>
        <taxon>Vertebrata</taxon>
        <taxon>Euteleostomi</taxon>
        <taxon>Mammalia</taxon>
        <taxon>Eutheria</taxon>
        <taxon>Laurasiatheria</taxon>
        <taxon>Artiodactyla</taxon>
        <taxon>Whippomorpha</taxon>
        <taxon>Cetacea</taxon>
        <taxon>Mysticeti</taxon>
        <taxon>Eschrichtiidae</taxon>
        <taxon>Eschrichtius</taxon>
    </lineage>
</organism>
<feature type="domain" description="Integrator complex subunit 1 R4" evidence="2">
    <location>
        <begin position="629"/>
        <end position="729"/>
    </location>
</feature>
<dbReference type="Pfam" id="PF22928">
    <property type="entry name" value="INTS1_R4"/>
    <property type="match status" value="1"/>
</dbReference>
<reference evidence="3 4" key="1">
    <citation type="submission" date="2022-11" db="EMBL/GenBank/DDBJ databases">
        <title>Whole genome sequence of Eschrichtius robustus ER-17-0199.</title>
        <authorList>
            <person name="Bruniche-Olsen A."/>
            <person name="Black A.N."/>
            <person name="Fields C.J."/>
            <person name="Walden K."/>
            <person name="Dewoody J.A."/>
        </authorList>
    </citation>
    <scope>NUCLEOTIDE SEQUENCE [LARGE SCALE GENOMIC DNA]</scope>
    <source>
        <strain evidence="3">ER-17-0199</strain>
        <tissue evidence="3">Blubber</tissue>
    </source>
</reference>
<gene>
    <name evidence="3" type="ORF">J1605_019557</name>
</gene>
<dbReference type="PANTHER" id="PTHR21224:SF1">
    <property type="entry name" value="INTEGRATOR COMPLEX SUBUNIT 1"/>
    <property type="match status" value="1"/>
</dbReference>
<evidence type="ECO:0000259" key="1">
    <source>
        <dbReference type="Pfam" id="PF22927"/>
    </source>
</evidence>
<proteinExistence type="predicted"/>
<feature type="domain" description="Integrator complex subunit 1 R3" evidence="1">
    <location>
        <begin position="412"/>
        <end position="568"/>
    </location>
</feature>
<dbReference type="InterPro" id="IPR053965">
    <property type="entry name" value="INTS1_R4"/>
</dbReference>
<evidence type="ECO:0008006" key="5">
    <source>
        <dbReference type="Google" id="ProtNLM"/>
    </source>
</evidence>
<sequence>MVMHQNHFLACPLMRQLCQYQRCVPQDTGFSSRFLKVLVQTLQWLDSPAVEAGPLQAQLKLFAAQYSARRRISDVRSGFLHLAEALTFRGDPEVVSSTIRAIAATLKSGEGCDVEPELISKVLRGLVAVRSPHLEELLAALFSAASAFPASGPVAVVSSLLLQEKGEPPALGKQDSDGCSLEAVRLGPCSGLLVDWLEMLDPEVISSCPDLQQRLLFSQSKGKGPPGPQVPSFRPYLLALLTHQSGWPTLHQCIHVLLGKSREERFDPSASLDFLWACIHIPRIWQGRDQRTPQKRREELVLRVQAPELIGLVELILAEAETRSQDGDASACSLLQARLPLLLSCCRGDDEGIRKVAVHLTSCIQQWADSVLGRRCRDLLVHLYLQRPDLRVPVPDVLLHSEGAAGSSVCKLDALIHRFITLLADTSDSRAAENRVADANMACRKLAVAHPILLLRHLPMIAALLHGRNHLNFQEFRQQNHLTFFLHVLGILELLQPRVFQSEHQGALWDCLLSFLRLLLNYRKSSRHLAPFISKFVQFTHKYITCNAPAAVAFLQKHSDALHDLSFDSSDLVMLKSLLAGLSLPSRDGRADRGLDEEGEDESSAGPLPLVSISLFTPLTAAEMAPYVKRLSRGQTVEDLLEVLSDLDEMSRRRPEILGFFSTSLQRLMSSAEESCRGLAFSLALRSIQSNPSIAADFLPTFMYCLGSRDFEVAQTALRNLPEYTLLCQEHAAVLVHRAFLVGMYGQMDTSAQVSEALRILHMEAVM</sequence>
<dbReference type="InterPro" id="IPR038902">
    <property type="entry name" value="INTS1"/>
</dbReference>
<dbReference type="GO" id="GO:0032039">
    <property type="term" value="C:integrator complex"/>
    <property type="evidence" value="ECO:0007669"/>
    <property type="project" value="InterPro"/>
</dbReference>
<dbReference type="PANTHER" id="PTHR21224">
    <property type="entry name" value="INTEGRATOR COMPLEX SUBUNIT 1"/>
    <property type="match status" value="1"/>
</dbReference>
<evidence type="ECO:0000259" key="2">
    <source>
        <dbReference type="Pfam" id="PF22928"/>
    </source>
</evidence>
<name>A0AB34HIP0_ESCRO</name>
<dbReference type="AlphaFoldDB" id="A0AB34HIP0"/>
<protein>
    <recommendedName>
        <fullName evidence="5">Integrator complex subunit 1</fullName>
    </recommendedName>
</protein>
<dbReference type="SUPFAM" id="SSF48371">
    <property type="entry name" value="ARM repeat"/>
    <property type="match status" value="1"/>
</dbReference>
<evidence type="ECO:0000313" key="3">
    <source>
        <dbReference type="EMBL" id="KAJ8792737.1"/>
    </source>
</evidence>
<dbReference type="InterPro" id="IPR016024">
    <property type="entry name" value="ARM-type_fold"/>
</dbReference>